<dbReference type="Proteomes" id="UP000029224">
    <property type="component" value="Unassembled WGS sequence"/>
</dbReference>
<comment type="caution">
    <text evidence="1">The sequence shown here is derived from an EMBL/GenBank/DDBJ whole genome shotgun (WGS) entry which is preliminary data.</text>
</comment>
<gene>
    <name evidence="1" type="ORF">JCM19240_2902</name>
</gene>
<organism evidence="1 2">
    <name type="scientific">Vibrio maritimus</name>
    <dbReference type="NCBI Taxonomy" id="990268"/>
    <lineage>
        <taxon>Bacteria</taxon>
        <taxon>Pseudomonadati</taxon>
        <taxon>Pseudomonadota</taxon>
        <taxon>Gammaproteobacteria</taxon>
        <taxon>Vibrionales</taxon>
        <taxon>Vibrionaceae</taxon>
        <taxon>Vibrio</taxon>
    </lineage>
</organism>
<protein>
    <submittedName>
        <fullName evidence="1">Uncharacterized protein</fullName>
    </submittedName>
</protein>
<dbReference type="AlphaFoldDB" id="A0A090TC01"/>
<accession>A0A090TC01</accession>
<name>A0A090TC01_9VIBR</name>
<evidence type="ECO:0000313" key="2">
    <source>
        <dbReference type="Proteomes" id="UP000029224"/>
    </source>
</evidence>
<dbReference type="EMBL" id="BBMT01000012">
    <property type="protein sequence ID" value="GAL36833.1"/>
    <property type="molecule type" value="Genomic_DNA"/>
</dbReference>
<reference evidence="1 2" key="1">
    <citation type="submission" date="2014-09" db="EMBL/GenBank/DDBJ databases">
        <title>Vibrio maritimus JCM 19240. (C210) whole genome shotgun sequence.</title>
        <authorList>
            <person name="Sawabe T."/>
            <person name="Meirelles P."/>
            <person name="Nakanishi M."/>
            <person name="Sayaka M."/>
            <person name="Hattori M."/>
            <person name="Ohkuma M."/>
        </authorList>
    </citation>
    <scope>NUCLEOTIDE SEQUENCE [LARGE SCALE GENOMIC DNA]</scope>
    <source>
        <strain evidence="1 2">JCM 19240</strain>
    </source>
</reference>
<evidence type="ECO:0000313" key="1">
    <source>
        <dbReference type="EMBL" id="GAL36833.1"/>
    </source>
</evidence>
<keyword evidence="2" id="KW-1185">Reference proteome</keyword>
<reference evidence="1 2" key="2">
    <citation type="submission" date="2014-09" db="EMBL/GenBank/DDBJ databases">
        <authorList>
            <consortium name="NBRP consortium"/>
            <person name="Sawabe T."/>
            <person name="Meirelles P."/>
            <person name="Nakanishi M."/>
            <person name="Sayaka M."/>
            <person name="Hattori M."/>
            <person name="Ohkuma M."/>
        </authorList>
    </citation>
    <scope>NUCLEOTIDE SEQUENCE [LARGE SCALE GENOMIC DNA]</scope>
    <source>
        <strain evidence="1 2">JCM 19240</strain>
    </source>
</reference>
<sequence length="49" mass="5657">MLKSWAFFRLWRSIELAGWVCCPPQDGANLTQTFTQTMSLSVSFIDRDT</sequence>
<proteinExistence type="predicted"/>